<proteinExistence type="predicted"/>
<comment type="cofactor">
    <cofactor evidence="1">
        <name>biotin</name>
        <dbReference type="ChEBI" id="CHEBI:57586"/>
    </cofactor>
</comment>
<sequence length="683" mass="72167">MFTSLLVANRGEIALRVLRAARAAGLRTVAVYSDADIASPHVHAADTAVRLGPAPAEDSYLSVPALLYAARSSGAEAVHPGYGFLSENAAFARAVEDAGLVWVGPPAAVVARMGRKDEARRLAVAAGVPVLPAVEGDDAALVAATVNLGLPVLVKAAAGGGGKGMRIVRDAAALPEALAAARREAKAAFGDDTLLVERYVERGRHVEVQVLADAHGTVLHLGERDCSVQRRHQKVVEEAPAPTISDAVRETVTSGAVRLAREVGYVGAGTVEFLVAGEEAYFLEMNTRLQVEHPVTELVTGLDLVALQLSVAQGQPLSLTQGDVVARGHAIEARVYAEDPASGFLPQAGTATTVRWPSRARVDAALESGQEVTTWYDPLLGKIITHGPDREAARRAMVAALDDTAILGLTTNTGFLRRLVASDEFRDAAIDTAWLDRTPGAFPVPSDDVSLCAAAWVLAHRSRREEQTHPFGVGDGWRLGGPPAPVVLELEHDGVREEVRVERAAGRVSVGDRSWSVRALVAPPLALTSPHNMGHDSSSAPDRSGAGTRWLVEVDGVSHNVVGDVEGGTRREDGVRSRDDGQPGAVWVAHEGQARRFVMPDRRTDERAILSDGLVTAPMPGLVRDVRVRAGQHVEAGDVLGVLEAMKMETALTAPHAGAVEVRVRSGDQVTLGQTLFTVGEEP</sequence>
<evidence type="ECO:0000259" key="9">
    <source>
        <dbReference type="PROSITE" id="PS50968"/>
    </source>
</evidence>
<dbReference type="SUPFAM" id="SSF56059">
    <property type="entry name" value="Glutathione synthetase ATP-binding domain-like"/>
    <property type="match status" value="1"/>
</dbReference>
<evidence type="ECO:0000256" key="7">
    <source>
        <dbReference type="PROSITE-ProRule" id="PRU00409"/>
    </source>
</evidence>
<dbReference type="PROSITE" id="PS50968">
    <property type="entry name" value="BIOTINYL_LIPOYL"/>
    <property type="match status" value="1"/>
</dbReference>
<dbReference type="SUPFAM" id="SSF51246">
    <property type="entry name" value="Rudiment single hybrid motif"/>
    <property type="match status" value="1"/>
</dbReference>
<dbReference type="Pfam" id="PF02785">
    <property type="entry name" value="Biotin_carb_C"/>
    <property type="match status" value="1"/>
</dbReference>
<dbReference type="SMART" id="SM00878">
    <property type="entry name" value="Biotin_carb_C"/>
    <property type="match status" value="1"/>
</dbReference>
<dbReference type="SUPFAM" id="SSF52440">
    <property type="entry name" value="PreATP-grasp domain"/>
    <property type="match status" value="1"/>
</dbReference>
<dbReference type="Pfam" id="PF02786">
    <property type="entry name" value="CPSase_L_D2"/>
    <property type="match status" value="1"/>
</dbReference>
<dbReference type="InterPro" id="IPR011054">
    <property type="entry name" value="Rudment_hybrid_motif"/>
</dbReference>
<reference evidence="13" key="1">
    <citation type="journal article" date="2019" name="Int. J. Syst. Evol. Microbiol.">
        <title>The Global Catalogue of Microorganisms (GCM) 10K type strain sequencing project: providing services to taxonomists for standard genome sequencing and annotation.</title>
        <authorList>
            <consortium name="The Broad Institute Genomics Platform"/>
            <consortium name="The Broad Institute Genome Sequencing Center for Infectious Disease"/>
            <person name="Wu L."/>
            <person name="Ma J."/>
        </authorList>
    </citation>
    <scope>NUCLEOTIDE SEQUENCE [LARGE SCALE GENOMIC DNA]</scope>
    <source>
        <strain evidence="13">JCM 17459</strain>
    </source>
</reference>
<dbReference type="PROSITE" id="PS50979">
    <property type="entry name" value="BC"/>
    <property type="match status" value="1"/>
</dbReference>
<dbReference type="InterPro" id="IPR005481">
    <property type="entry name" value="BC-like_N"/>
</dbReference>
<dbReference type="Gene3D" id="2.40.50.100">
    <property type="match status" value="1"/>
</dbReference>
<dbReference type="InterPro" id="IPR011764">
    <property type="entry name" value="Biotin_carboxylation_dom"/>
</dbReference>
<evidence type="ECO:0000256" key="3">
    <source>
        <dbReference type="ARBA" id="ARBA00022598"/>
    </source>
</evidence>
<keyword evidence="13" id="KW-1185">Reference proteome</keyword>
<dbReference type="PANTHER" id="PTHR18866:SF33">
    <property type="entry name" value="METHYLCROTONOYL-COA CARBOXYLASE SUBUNIT ALPHA, MITOCHONDRIAL-RELATED"/>
    <property type="match status" value="1"/>
</dbReference>
<dbReference type="PROSITE" id="PS50975">
    <property type="entry name" value="ATP_GRASP"/>
    <property type="match status" value="1"/>
</dbReference>
<name>A0ABP8ERR0_9MICO</name>
<evidence type="ECO:0000256" key="2">
    <source>
        <dbReference type="ARBA" id="ARBA00013263"/>
    </source>
</evidence>
<dbReference type="InterPro" id="IPR001882">
    <property type="entry name" value="Biotin_BS"/>
</dbReference>
<evidence type="ECO:0000259" key="10">
    <source>
        <dbReference type="PROSITE" id="PS50975"/>
    </source>
</evidence>
<dbReference type="Pfam" id="PF21139">
    <property type="entry name" value="BT_MCC_alpha"/>
    <property type="match status" value="1"/>
</dbReference>
<dbReference type="RefSeq" id="WP_345037886.1">
    <property type="nucleotide sequence ID" value="NZ_BAABBA010000003.1"/>
</dbReference>
<dbReference type="Gene3D" id="3.30.470.20">
    <property type="entry name" value="ATP-grasp fold, B domain"/>
    <property type="match status" value="1"/>
</dbReference>
<dbReference type="Pfam" id="PF00289">
    <property type="entry name" value="Biotin_carb_N"/>
    <property type="match status" value="1"/>
</dbReference>
<keyword evidence="4 7" id="KW-0547">Nucleotide-binding</keyword>
<evidence type="ECO:0000256" key="5">
    <source>
        <dbReference type="ARBA" id="ARBA00022840"/>
    </source>
</evidence>
<feature type="domain" description="ATP-grasp" evidence="10">
    <location>
        <begin position="120"/>
        <end position="313"/>
    </location>
</feature>
<gene>
    <name evidence="12" type="ORF">GCM10022262_07670</name>
</gene>
<dbReference type="EMBL" id="BAABBA010000003">
    <property type="protein sequence ID" value="GAA4286408.1"/>
    <property type="molecule type" value="Genomic_DNA"/>
</dbReference>
<organism evidence="12 13">
    <name type="scientific">Georgenia daeguensis</name>
    <dbReference type="NCBI Taxonomy" id="908355"/>
    <lineage>
        <taxon>Bacteria</taxon>
        <taxon>Bacillati</taxon>
        <taxon>Actinomycetota</taxon>
        <taxon>Actinomycetes</taxon>
        <taxon>Micrococcales</taxon>
        <taxon>Bogoriellaceae</taxon>
        <taxon>Georgenia</taxon>
    </lineage>
</organism>
<dbReference type="InterPro" id="IPR050856">
    <property type="entry name" value="Biotin_carboxylase_complex"/>
</dbReference>
<dbReference type="SUPFAM" id="SSF51230">
    <property type="entry name" value="Single hybrid motif"/>
    <property type="match status" value="1"/>
</dbReference>
<feature type="compositionally biased region" description="Basic and acidic residues" evidence="8">
    <location>
        <begin position="567"/>
        <end position="581"/>
    </location>
</feature>
<feature type="domain" description="Lipoyl-binding" evidence="9">
    <location>
        <begin position="605"/>
        <end position="680"/>
    </location>
</feature>
<dbReference type="PROSITE" id="PS00188">
    <property type="entry name" value="BIOTIN"/>
    <property type="match status" value="1"/>
</dbReference>
<dbReference type="InterPro" id="IPR016185">
    <property type="entry name" value="PreATP-grasp_dom_sf"/>
</dbReference>
<dbReference type="PROSITE" id="PS00867">
    <property type="entry name" value="CPSASE_2"/>
    <property type="match status" value="1"/>
</dbReference>
<dbReference type="InterPro" id="IPR011761">
    <property type="entry name" value="ATP-grasp"/>
</dbReference>
<protein>
    <recommendedName>
        <fullName evidence="2">biotin carboxylase</fullName>
        <ecNumber evidence="2">6.3.4.14</ecNumber>
    </recommendedName>
</protein>
<evidence type="ECO:0000313" key="12">
    <source>
        <dbReference type="EMBL" id="GAA4286408.1"/>
    </source>
</evidence>
<keyword evidence="5 7" id="KW-0067">ATP-binding</keyword>
<keyword evidence="3" id="KW-0436">Ligase</keyword>
<dbReference type="EC" id="6.3.4.14" evidence="2"/>
<dbReference type="Gene3D" id="3.30.700.40">
    <property type="match status" value="1"/>
</dbReference>
<accession>A0ABP8ERR0</accession>
<feature type="domain" description="Biotin carboxylation" evidence="11">
    <location>
        <begin position="1"/>
        <end position="440"/>
    </location>
</feature>
<dbReference type="InterPro" id="IPR000089">
    <property type="entry name" value="Biotin_lipoyl"/>
</dbReference>
<dbReference type="InterPro" id="IPR011053">
    <property type="entry name" value="Single_hybrid_motif"/>
</dbReference>
<dbReference type="InterPro" id="IPR005482">
    <property type="entry name" value="Biotin_COase_C"/>
</dbReference>
<evidence type="ECO:0000256" key="6">
    <source>
        <dbReference type="ARBA" id="ARBA00023267"/>
    </source>
</evidence>
<dbReference type="InterPro" id="IPR048429">
    <property type="entry name" value="MCC_alpha_BT"/>
</dbReference>
<dbReference type="InterPro" id="IPR005479">
    <property type="entry name" value="CPAse_ATP-bd"/>
</dbReference>
<evidence type="ECO:0000256" key="8">
    <source>
        <dbReference type="SAM" id="MobiDB-lite"/>
    </source>
</evidence>
<evidence type="ECO:0000259" key="11">
    <source>
        <dbReference type="PROSITE" id="PS50979"/>
    </source>
</evidence>
<evidence type="ECO:0000256" key="4">
    <source>
        <dbReference type="ARBA" id="ARBA00022741"/>
    </source>
</evidence>
<evidence type="ECO:0000256" key="1">
    <source>
        <dbReference type="ARBA" id="ARBA00001953"/>
    </source>
</evidence>
<dbReference type="PANTHER" id="PTHR18866">
    <property type="entry name" value="CARBOXYLASE:PYRUVATE/ACETYL-COA/PROPIONYL-COA CARBOXYLASE"/>
    <property type="match status" value="1"/>
</dbReference>
<dbReference type="Proteomes" id="UP001499841">
    <property type="component" value="Unassembled WGS sequence"/>
</dbReference>
<comment type="caution">
    <text evidence="12">The sequence shown here is derived from an EMBL/GenBank/DDBJ whole genome shotgun (WGS) entry which is preliminary data.</text>
</comment>
<dbReference type="Pfam" id="PF00364">
    <property type="entry name" value="Biotin_lipoyl"/>
    <property type="match status" value="1"/>
</dbReference>
<dbReference type="CDD" id="cd06850">
    <property type="entry name" value="biotinyl_domain"/>
    <property type="match status" value="1"/>
</dbReference>
<evidence type="ECO:0000313" key="13">
    <source>
        <dbReference type="Proteomes" id="UP001499841"/>
    </source>
</evidence>
<feature type="region of interest" description="Disordered" evidence="8">
    <location>
        <begin position="561"/>
        <end position="583"/>
    </location>
</feature>
<keyword evidence="6" id="KW-0092">Biotin</keyword>